<evidence type="ECO:0000256" key="2">
    <source>
        <dbReference type="SAM" id="Phobius"/>
    </source>
</evidence>
<dbReference type="RefSeq" id="WP_145853628.1">
    <property type="nucleotide sequence ID" value="NZ_RPFW01000003.1"/>
</dbReference>
<protein>
    <submittedName>
        <fullName evidence="3">Uncharacterized protein</fullName>
    </submittedName>
</protein>
<gene>
    <name evidence="3" type="ORF">EAS64_14925</name>
</gene>
<keyword evidence="4" id="KW-1185">Reference proteome</keyword>
<feature type="transmembrane region" description="Helical" evidence="2">
    <location>
        <begin position="29"/>
        <end position="51"/>
    </location>
</feature>
<organism evidence="3 4">
    <name type="scientific">Trebonia kvetii</name>
    <dbReference type="NCBI Taxonomy" id="2480626"/>
    <lineage>
        <taxon>Bacteria</taxon>
        <taxon>Bacillati</taxon>
        <taxon>Actinomycetota</taxon>
        <taxon>Actinomycetes</taxon>
        <taxon>Streptosporangiales</taxon>
        <taxon>Treboniaceae</taxon>
        <taxon>Trebonia</taxon>
    </lineage>
</organism>
<evidence type="ECO:0000313" key="3">
    <source>
        <dbReference type="EMBL" id="TVZ03757.1"/>
    </source>
</evidence>
<dbReference type="AlphaFoldDB" id="A0A6P2BYI8"/>
<dbReference type="Proteomes" id="UP000460272">
    <property type="component" value="Unassembled WGS sequence"/>
</dbReference>
<reference evidence="3 4" key="1">
    <citation type="submission" date="2018-11" db="EMBL/GenBank/DDBJ databases">
        <title>Trebonia kvetii gen.nov., sp.nov., a novel acidophilic actinobacterium, and proposal of the new actinobacterial family Treboniaceae fam. nov.</title>
        <authorList>
            <person name="Rapoport D."/>
            <person name="Sagova-Mareckova M."/>
            <person name="Sedlacek I."/>
            <person name="Provaznik J."/>
            <person name="Kralova S."/>
            <person name="Pavlinic D."/>
            <person name="Benes V."/>
            <person name="Kopecky J."/>
        </authorList>
    </citation>
    <scope>NUCLEOTIDE SEQUENCE [LARGE SCALE GENOMIC DNA]</scope>
    <source>
        <strain evidence="3 4">15Tr583</strain>
    </source>
</reference>
<keyword evidence="2" id="KW-0812">Transmembrane</keyword>
<keyword evidence="2" id="KW-1133">Transmembrane helix</keyword>
<proteinExistence type="predicted"/>
<feature type="region of interest" description="Disordered" evidence="1">
    <location>
        <begin position="58"/>
        <end position="81"/>
    </location>
</feature>
<keyword evidence="2" id="KW-0472">Membrane</keyword>
<dbReference type="EMBL" id="RPFW01000003">
    <property type="protein sequence ID" value="TVZ03757.1"/>
    <property type="molecule type" value="Genomic_DNA"/>
</dbReference>
<evidence type="ECO:0000256" key="1">
    <source>
        <dbReference type="SAM" id="MobiDB-lite"/>
    </source>
</evidence>
<evidence type="ECO:0000313" key="4">
    <source>
        <dbReference type="Proteomes" id="UP000460272"/>
    </source>
</evidence>
<name>A0A6P2BYI8_9ACTN</name>
<comment type="caution">
    <text evidence="3">The sequence shown here is derived from an EMBL/GenBank/DDBJ whole genome shotgun (WGS) entry which is preliminary data.</text>
</comment>
<sequence length="265" mass="27100">MFPLRPEGEGGPEQDIIGTAGEGLRRRHLWWYVVAAGVFALAGVITVASMLSSQRHAAAPHPSGVTASHARPEPPAPGAVPTQAWAASLNIANWPMPGSGTGTPGGMIAGGVAGSGVAGNSGWELTVRDVARPGQRCTAAVLLYLYGTITDAYPISPHPALQTPAGDLAFIALGARSPGVGVALLQLDAPGAASADPGRTGGFEIDVPILPVTACGQRYYLGGFAYPLAGRLDLSVAGNSASPVHYLVPARLTRPREPGVWHGTR</sequence>
<accession>A0A6P2BYI8</accession>